<sequence>MGPASSRDSQLEDQLPDDDGLHIASRASRLVNASQSSTSAAGDLFSGSANDQIVEEVAGSRERAKATCCMSHRIVFHEQL</sequence>
<name>A0ABD2WPK4_9HYME</name>
<reference evidence="2 3" key="1">
    <citation type="journal article" date="2024" name="bioRxiv">
        <title>A reference genome for Trichogramma kaykai: A tiny desert-dwelling parasitoid wasp with competing sex-ratio distorters.</title>
        <authorList>
            <person name="Culotta J."/>
            <person name="Lindsey A.R."/>
        </authorList>
    </citation>
    <scope>NUCLEOTIDE SEQUENCE [LARGE SCALE GENOMIC DNA]</scope>
    <source>
        <strain evidence="2 3">KSX58</strain>
    </source>
</reference>
<proteinExistence type="predicted"/>
<organism evidence="2 3">
    <name type="scientific">Trichogramma kaykai</name>
    <dbReference type="NCBI Taxonomy" id="54128"/>
    <lineage>
        <taxon>Eukaryota</taxon>
        <taxon>Metazoa</taxon>
        <taxon>Ecdysozoa</taxon>
        <taxon>Arthropoda</taxon>
        <taxon>Hexapoda</taxon>
        <taxon>Insecta</taxon>
        <taxon>Pterygota</taxon>
        <taxon>Neoptera</taxon>
        <taxon>Endopterygota</taxon>
        <taxon>Hymenoptera</taxon>
        <taxon>Apocrita</taxon>
        <taxon>Proctotrupomorpha</taxon>
        <taxon>Chalcidoidea</taxon>
        <taxon>Trichogrammatidae</taxon>
        <taxon>Trichogramma</taxon>
    </lineage>
</organism>
<keyword evidence="3" id="KW-1185">Reference proteome</keyword>
<protein>
    <submittedName>
        <fullName evidence="2">Uncharacterized protein</fullName>
    </submittedName>
</protein>
<evidence type="ECO:0000313" key="2">
    <source>
        <dbReference type="EMBL" id="KAL3394743.1"/>
    </source>
</evidence>
<evidence type="ECO:0000256" key="1">
    <source>
        <dbReference type="SAM" id="MobiDB-lite"/>
    </source>
</evidence>
<evidence type="ECO:0000313" key="3">
    <source>
        <dbReference type="Proteomes" id="UP001627154"/>
    </source>
</evidence>
<comment type="caution">
    <text evidence="2">The sequence shown here is derived from an EMBL/GenBank/DDBJ whole genome shotgun (WGS) entry which is preliminary data.</text>
</comment>
<gene>
    <name evidence="2" type="ORF">TKK_011030</name>
</gene>
<accession>A0ABD2WPK4</accession>
<dbReference type="Proteomes" id="UP001627154">
    <property type="component" value="Unassembled WGS sequence"/>
</dbReference>
<dbReference type="AlphaFoldDB" id="A0ABD2WPK4"/>
<feature type="region of interest" description="Disordered" evidence="1">
    <location>
        <begin position="1"/>
        <end position="20"/>
    </location>
</feature>
<dbReference type="EMBL" id="JBJJXI010000088">
    <property type="protein sequence ID" value="KAL3394743.1"/>
    <property type="molecule type" value="Genomic_DNA"/>
</dbReference>